<evidence type="ECO:0000256" key="2">
    <source>
        <dbReference type="ARBA" id="ARBA00022640"/>
    </source>
</evidence>
<evidence type="ECO:0000313" key="5">
    <source>
        <dbReference type="EMBL" id="CAD8676905.1"/>
    </source>
</evidence>
<feature type="region of interest" description="Disordered" evidence="3">
    <location>
        <begin position="1"/>
        <end position="33"/>
    </location>
</feature>
<dbReference type="Pfam" id="PF04755">
    <property type="entry name" value="PAP_fibrillin"/>
    <property type="match status" value="1"/>
</dbReference>
<dbReference type="EMBL" id="HBFB01013680">
    <property type="protein sequence ID" value="CAD8676905.1"/>
    <property type="molecule type" value="Transcribed_RNA"/>
</dbReference>
<name>A0A7S0WPR3_9CHLO</name>
<sequence>MSKEFAQVQQPELRPLGSSPVPEAPPARALSPRPVPAAINSARQQIKAELLDIVQRLGIRAILPGAEQEKAAVDKLLEQLQDRDFSFHLRTDNLPQPSGSGRRPDPAPAVDARLFGTWELLYASNGTAVTRTGVAQAMISASSQLPGVGISGIRQTLALDPDGSITTTNEAVFGFGPLGSWSLAIDGAWRNTGDGKSVKVIFDKFKVKPVGLLGLQLPQWLPQVLISLGGDSAGGRGGADWVTTYLDDELRVGRGKSGNAFLFRRLLHS</sequence>
<dbReference type="InterPro" id="IPR039633">
    <property type="entry name" value="PAP"/>
</dbReference>
<gene>
    <name evidence="5" type="ORF">CLEI1391_LOCUS7692</name>
</gene>
<organism evidence="5">
    <name type="scientific">Chlamydomonas leiostraca</name>
    <dbReference type="NCBI Taxonomy" id="1034604"/>
    <lineage>
        <taxon>Eukaryota</taxon>
        <taxon>Viridiplantae</taxon>
        <taxon>Chlorophyta</taxon>
        <taxon>core chlorophytes</taxon>
        <taxon>Chlorophyceae</taxon>
        <taxon>CS clade</taxon>
        <taxon>Chlamydomonadales</taxon>
        <taxon>Chlamydomonadaceae</taxon>
        <taxon>Chlamydomonas</taxon>
    </lineage>
</organism>
<evidence type="ECO:0000256" key="3">
    <source>
        <dbReference type="SAM" id="MobiDB-lite"/>
    </source>
</evidence>
<evidence type="ECO:0000256" key="1">
    <source>
        <dbReference type="ARBA" id="ARBA00004474"/>
    </source>
</evidence>
<comment type="subcellular location">
    <subcellularLocation>
        <location evidence="1">Plastid</location>
    </subcellularLocation>
</comment>
<dbReference type="GO" id="GO:0009536">
    <property type="term" value="C:plastid"/>
    <property type="evidence" value="ECO:0007669"/>
    <property type="project" value="UniProtKB-SubCell"/>
</dbReference>
<dbReference type="PANTHER" id="PTHR31906">
    <property type="entry name" value="PLASTID-LIPID-ASSOCIATED PROTEIN 4, CHLOROPLASTIC-RELATED"/>
    <property type="match status" value="1"/>
</dbReference>
<reference evidence="5" key="1">
    <citation type="submission" date="2021-01" db="EMBL/GenBank/DDBJ databases">
        <authorList>
            <person name="Corre E."/>
            <person name="Pelletier E."/>
            <person name="Niang G."/>
            <person name="Scheremetjew M."/>
            <person name="Finn R."/>
            <person name="Kale V."/>
            <person name="Holt S."/>
            <person name="Cochrane G."/>
            <person name="Meng A."/>
            <person name="Brown T."/>
            <person name="Cohen L."/>
        </authorList>
    </citation>
    <scope>NUCLEOTIDE SEQUENCE</scope>
    <source>
        <strain evidence="5">SAG 11-49</strain>
    </source>
</reference>
<keyword evidence="2" id="KW-0934">Plastid</keyword>
<accession>A0A7S0WPR3</accession>
<dbReference type="AlphaFoldDB" id="A0A7S0WPR3"/>
<dbReference type="InterPro" id="IPR006843">
    <property type="entry name" value="PAP/fibrillin_dom"/>
</dbReference>
<proteinExistence type="predicted"/>
<evidence type="ECO:0000259" key="4">
    <source>
        <dbReference type="Pfam" id="PF04755"/>
    </source>
</evidence>
<protein>
    <recommendedName>
        <fullName evidence="4">Plastid lipid-associated protein/fibrillin conserved domain-containing protein</fullName>
    </recommendedName>
</protein>
<feature type="domain" description="Plastid lipid-associated protein/fibrillin conserved" evidence="4">
    <location>
        <begin position="104"/>
        <end position="263"/>
    </location>
</feature>